<keyword evidence="1" id="KW-0808">Transferase</keyword>
<dbReference type="KEGG" id="pno:SNOG_14504"/>
<keyword evidence="4" id="KW-0067">ATP-binding</keyword>
<keyword evidence="3" id="KW-0418">Kinase</keyword>
<dbReference type="EMBL" id="CP069034">
    <property type="protein sequence ID" value="QRD01753.1"/>
    <property type="molecule type" value="Genomic_DNA"/>
</dbReference>
<evidence type="ECO:0000256" key="3">
    <source>
        <dbReference type="ARBA" id="ARBA00022777"/>
    </source>
</evidence>
<dbReference type="Gene3D" id="3.30.200.20">
    <property type="entry name" value="Phosphorylase Kinase, domain 1"/>
    <property type="match status" value="1"/>
</dbReference>
<gene>
    <name evidence="8" type="ORF">JI435_145040</name>
</gene>
<evidence type="ECO:0000259" key="7">
    <source>
        <dbReference type="PROSITE" id="PS50011"/>
    </source>
</evidence>
<dbReference type="PROSITE" id="PS50011">
    <property type="entry name" value="PROTEIN_KINASE_DOM"/>
    <property type="match status" value="1"/>
</dbReference>
<protein>
    <recommendedName>
        <fullName evidence="7">Protein kinase domain-containing protein</fullName>
    </recommendedName>
</protein>
<dbReference type="PANTHER" id="PTHR11042">
    <property type="entry name" value="EUKARYOTIC TRANSLATION INITIATION FACTOR 2-ALPHA KINASE EIF2-ALPHA KINASE -RELATED"/>
    <property type="match status" value="1"/>
</dbReference>
<comment type="similarity">
    <text evidence="5">Belongs to the protein kinase superfamily. Ser/Thr protein kinase family. GCN2 subfamily.</text>
</comment>
<dbReference type="AlphaFoldDB" id="A0A7U2FB19"/>
<dbReference type="CDD" id="cd00180">
    <property type="entry name" value="PKc"/>
    <property type="match status" value="1"/>
</dbReference>
<dbReference type="InterPro" id="IPR011009">
    <property type="entry name" value="Kinase-like_dom_sf"/>
</dbReference>
<feature type="region of interest" description="Disordered" evidence="6">
    <location>
        <begin position="18"/>
        <end position="38"/>
    </location>
</feature>
<accession>A0A7U2FB19</accession>
<dbReference type="InterPro" id="IPR008271">
    <property type="entry name" value="Ser/Thr_kinase_AS"/>
</dbReference>
<dbReference type="Pfam" id="PF00069">
    <property type="entry name" value="Pkinase"/>
    <property type="match status" value="1"/>
</dbReference>
<dbReference type="OrthoDB" id="4062651at2759"/>
<evidence type="ECO:0000256" key="6">
    <source>
        <dbReference type="SAM" id="MobiDB-lite"/>
    </source>
</evidence>
<evidence type="ECO:0000313" key="9">
    <source>
        <dbReference type="Proteomes" id="UP000663193"/>
    </source>
</evidence>
<evidence type="ECO:0000313" key="8">
    <source>
        <dbReference type="EMBL" id="QRD01753.1"/>
    </source>
</evidence>
<evidence type="ECO:0000256" key="2">
    <source>
        <dbReference type="ARBA" id="ARBA00022741"/>
    </source>
</evidence>
<dbReference type="SUPFAM" id="SSF56112">
    <property type="entry name" value="Protein kinase-like (PK-like)"/>
    <property type="match status" value="1"/>
</dbReference>
<dbReference type="Proteomes" id="UP000663193">
    <property type="component" value="Chromosome 12"/>
</dbReference>
<reference evidence="9" key="1">
    <citation type="journal article" date="2021" name="BMC Genomics">
        <title>Chromosome-level genome assembly and manually-curated proteome of model necrotroph Parastagonospora nodorum Sn15 reveals a genome-wide trove of candidate effector homologs, and redundancy of virulence-related functions within an accessory chromosome.</title>
        <authorList>
            <person name="Bertazzoni S."/>
            <person name="Jones D.A.B."/>
            <person name="Phan H.T."/>
            <person name="Tan K.-C."/>
            <person name="Hane J.K."/>
        </authorList>
    </citation>
    <scope>NUCLEOTIDE SEQUENCE [LARGE SCALE GENOMIC DNA]</scope>
    <source>
        <strain evidence="9">SN15 / ATCC MYA-4574 / FGSC 10173)</strain>
    </source>
</reference>
<sequence>MDSVPVFQYRNWLVKKDIDNNDNNDNNNDNDNDDNNSLQSDFLAQSFVEVIASQQGCDATSSLGGLQRSAESYDRHVIQWETGIDAFQEHTRVSLDASVSQELVTFSSGQVNNDMITFLRVMNAAHEPWNPLPYPRRSHVTTSDLVMQKISYYIGPKLDAPSIYYSATSQAFHSATSRLEGYKNSVLGTISVKSEYLEMLRGRGLYPVDPRIEQNWSGEGQHVEFKKGEIEKINKLLKVEKPLGFGGVGFVYKVKCRRISIARKTIYRRTPFTRENAISEVGHMARLKHSHIVRLIGTYVWMREFCILMYPVADGNLETFLGFLGKTSPEKIVSNEHSPEDHSFDLTQARAMAFSCTGFFSCLSSAIKHIHGSLVKHKDIKPKNVLVRSRWHYSGGRPEYSSKVYISDFDISRSYETIDAANTDGYTSCTLKYASPEVAQESDHGFPADIFSLGCVFLEIFAALDSCKVERSLDTYSRTSPGLQENRDTDQASYGLQEELENLLIPNHGSKTSCHGNLASFQELLKARMPNYKETSIPSRSTLRMIRKMIQSKPEDRPTAERLVQEFGEKSCCITGPDELEVEDGQPANSTENSLEVMMKTRNLQQGVGSDPNQEKIKPASFQKDYRIAGLNEDGNLLRMSAGEEVYQPIDTSLLLDHMGMWEQLS</sequence>
<evidence type="ECO:0000256" key="4">
    <source>
        <dbReference type="ARBA" id="ARBA00022840"/>
    </source>
</evidence>
<proteinExistence type="inferred from homology"/>
<dbReference type="InterPro" id="IPR050339">
    <property type="entry name" value="CC_SR_Kinase"/>
</dbReference>
<dbReference type="PANTHER" id="PTHR11042:SF190">
    <property type="entry name" value="MITOSIS INHIBITOR PROTEIN KINASE MIK1"/>
    <property type="match status" value="1"/>
</dbReference>
<organism evidence="8 9">
    <name type="scientific">Phaeosphaeria nodorum (strain SN15 / ATCC MYA-4574 / FGSC 10173)</name>
    <name type="common">Glume blotch fungus</name>
    <name type="synonym">Parastagonospora nodorum</name>
    <dbReference type="NCBI Taxonomy" id="321614"/>
    <lineage>
        <taxon>Eukaryota</taxon>
        <taxon>Fungi</taxon>
        <taxon>Dikarya</taxon>
        <taxon>Ascomycota</taxon>
        <taxon>Pezizomycotina</taxon>
        <taxon>Dothideomycetes</taxon>
        <taxon>Pleosporomycetidae</taxon>
        <taxon>Pleosporales</taxon>
        <taxon>Pleosporineae</taxon>
        <taxon>Phaeosphaeriaceae</taxon>
        <taxon>Parastagonospora</taxon>
    </lineage>
</organism>
<dbReference type="SMART" id="SM00220">
    <property type="entry name" value="S_TKc"/>
    <property type="match status" value="1"/>
</dbReference>
<name>A0A7U2FB19_PHANO</name>
<dbReference type="RefSeq" id="XP_001804688.1">
    <property type="nucleotide sequence ID" value="XM_001804636.1"/>
</dbReference>
<feature type="domain" description="Protein kinase" evidence="7">
    <location>
        <begin position="237"/>
        <end position="568"/>
    </location>
</feature>
<evidence type="ECO:0000256" key="5">
    <source>
        <dbReference type="ARBA" id="ARBA00037982"/>
    </source>
</evidence>
<dbReference type="VEuPathDB" id="FungiDB:JI435_145040"/>
<dbReference type="Gene3D" id="1.10.510.10">
    <property type="entry name" value="Transferase(Phosphotransferase) domain 1"/>
    <property type="match status" value="1"/>
</dbReference>
<dbReference type="PROSITE" id="PS00108">
    <property type="entry name" value="PROTEIN_KINASE_ST"/>
    <property type="match status" value="1"/>
</dbReference>
<keyword evidence="9" id="KW-1185">Reference proteome</keyword>
<dbReference type="GO" id="GO:0004672">
    <property type="term" value="F:protein kinase activity"/>
    <property type="evidence" value="ECO:0007669"/>
    <property type="project" value="InterPro"/>
</dbReference>
<dbReference type="InterPro" id="IPR000719">
    <property type="entry name" value="Prot_kinase_dom"/>
</dbReference>
<dbReference type="GO" id="GO:0005524">
    <property type="term" value="F:ATP binding"/>
    <property type="evidence" value="ECO:0007669"/>
    <property type="project" value="UniProtKB-KW"/>
</dbReference>
<keyword evidence="2" id="KW-0547">Nucleotide-binding</keyword>
<evidence type="ECO:0000256" key="1">
    <source>
        <dbReference type="ARBA" id="ARBA00022679"/>
    </source>
</evidence>